<feature type="domain" description="Membrane transport protein MMPL" evidence="9">
    <location>
        <begin position="65"/>
        <end position="369"/>
    </location>
</feature>
<sequence>MKQLIQKLHKNRIFTLIVWLIVVLIAIISAPNITTSIQQYNQPQLSAKSQPSKAQKIRNDWGYGLKDTFTMDLVYQSSKGKLTAKQQQDIATQLSKLKDNQSYYSIKKISTIDTNLQGKPAMLSKDGSTEVATIDISNNGNSLRVLTNQLVDQAKVSGLKSYVTSPEVVRDVNNAKIAKVTTVSLIALFIAATLIIAIYLRSILAALVSFVTLFASFVTTYSLSLHLAMHFNWPFSDYSVLEIGFATLMIGTIWQIYILRRFRELLKAQPESHYSTKQTISDLRFPVTVVGLTLSFIFLCTTFINFNEIKSLYVLSIAYAVLILAVLTLTPVFMSALGESIFWPTSSKSKISKATYFEKAGEFSMWQPFASLLLVLYLILPFIYFFNSKLSYSPMTNLTQQDQAVKGAQTLSAHFTPGKPTPMIVYIQNDKPLNNEKYLQPLDALTTKLKANKNVDSVYSLTQPGGMQIEKYYVSNQLEAISFDTKQASGQLKKASVGIKTNARNLNLANLQQQVKDMQKLVGRSDRIVSRSNSLSNQVSQATSSVSSSERRSASKKIRRYQAKIKNLTEELQTVESGLSQLVSTGQIIQDYSQTNYTYIKDYSQQIKQINKQLQAVNKNVVSSSDQLNDIYDYLDGLQSSQAANVYYVTPQQLKGSDFKQTMANFGSQDQKTTMLQVVFNKDTDSGSNLKRVKDVQQQIKLQLRGTPLAKAKVAVTGEPVIESTIESRMNNKFVFLLSVLIIGMLLAVFILSRAILQPLYWTAAFVASAFTGFQLTYITMHFIAHVESFDWQVPIIAAGLLTAIASWQIISLGLSLRYTELPLLEWLIPTVKSYGTIVRYIVLVAIAFAIAMTFGASNALIEVALILIYTTLAFYLVLPMIIVSLGKLAVTLPSKENIIKNK</sequence>
<dbReference type="Gene3D" id="1.20.1640.10">
    <property type="entry name" value="Multidrug efflux transporter AcrB transmembrane domain"/>
    <property type="match status" value="1"/>
</dbReference>
<evidence type="ECO:0000256" key="4">
    <source>
        <dbReference type="ARBA" id="ARBA00022692"/>
    </source>
</evidence>
<keyword evidence="11" id="KW-1185">Reference proteome</keyword>
<dbReference type="InterPro" id="IPR004869">
    <property type="entry name" value="MMPL_dom"/>
</dbReference>
<comment type="subcellular location">
    <subcellularLocation>
        <location evidence="1">Cell membrane</location>
        <topology evidence="1">Multi-pass membrane protein</topology>
    </subcellularLocation>
</comment>
<evidence type="ECO:0000256" key="6">
    <source>
        <dbReference type="ARBA" id="ARBA00023136"/>
    </source>
</evidence>
<reference evidence="10 11" key="1">
    <citation type="journal article" date="2015" name="Genome Announc.">
        <title>Genome Sequence of Lactobacillus curieae CCTCC M 2011381T, a Novel Producer of Gamma-aminobutyric Acid.</title>
        <authorList>
            <person name="Wang Y."/>
            <person name="Wang Y."/>
            <person name="Lang C."/>
            <person name="Wei D."/>
            <person name="Xu P."/>
            <person name="Xie J."/>
        </authorList>
    </citation>
    <scope>NUCLEOTIDE SEQUENCE [LARGE SCALE GENOMIC DNA]</scope>
    <source>
        <strain evidence="10 11">CCTCC M 2011381</strain>
    </source>
</reference>
<dbReference type="InterPro" id="IPR050545">
    <property type="entry name" value="Mycobact_MmpL"/>
</dbReference>
<dbReference type="KEGG" id="lcu:PL11_002355"/>
<feature type="transmembrane region" description="Helical" evidence="8">
    <location>
        <begin position="864"/>
        <end position="886"/>
    </location>
</feature>
<evidence type="ECO:0000256" key="7">
    <source>
        <dbReference type="SAM" id="MobiDB-lite"/>
    </source>
</evidence>
<dbReference type="Proteomes" id="UP000030361">
    <property type="component" value="Chromosome"/>
</dbReference>
<feature type="transmembrane region" description="Helical" evidence="8">
    <location>
        <begin position="760"/>
        <end position="784"/>
    </location>
</feature>
<dbReference type="EMBL" id="CP018906">
    <property type="protein sequence ID" value="AQW20838.1"/>
    <property type="molecule type" value="Genomic_DNA"/>
</dbReference>
<evidence type="ECO:0000256" key="8">
    <source>
        <dbReference type="SAM" id="Phobius"/>
    </source>
</evidence>
<name>A0A1S6QGV1_9LACO</name>
<dbReference type="eggNOG" id="COG2409">
    <property type="taxonomic scope" value="Bacteria"/>
</dbReference>
<dbReference type="SUPFAM" id="SSF82866">
    <property type="entry name" value="Multidrug efflux transporter AcrB transmembrane domain"/>
    <property type="match status" value="2"/>
</dbReference>
<dbReference type="PANTHER" id="PTHR33406">
    <property type="entry name" value="MEMBRANE PROTEIN MJ1562-RELATED"/>
    <property type="match status" value="1"/>
</dbReference>
<feature type="region of interest" description="Disordered" evidence="7">
    <location>
        <begin position="532"/>
        <end position="555"/>
    </location>
</feature>
<dbReference type="AlphaFoldDB" id="A0A1S6QGV1"/>
<keyword evidence="3" id="KW-1003">Cell membrane</keyword>
<gene>
    <name evidence="10" type="ORF">PL11_002355</name>
</gene>
<feature type="transmembrane region" description="Helical" evidence="8">
    <location>
        <begin position="796"/>
        <end position="817"/>
    </location>
</feature>
<feature type="transmembrane region" description="Helical" evidence="8">
    <location>
        <begin position="12"/>
        <end position="33"/>
    </location>
</feature>
<feature type="transmembrane region" description="Helical" evidence="8">
    <location>
        <begin position="363"/>
        <end position="386"/>
    </location>
</feature>
<evidence type="ECO:0000256" key="2">
    <source>
        <dbReference type="ARBA" id="ARBA00010157"/>
    </source>
</evidence>
<keyword evidence="5 8" id="KW-1133">Transmembrane helix</keyword>
<keyword evidence="4 8" id="KW-0812">Transmembrane</keyword>
<evidence type="ECO:0000259" key="9">
    <source>
        <dbReference type="Pfam" id="PF03176"/>
    </source>
</evidence>
<evidence type="ECO:0000256" key="5">
    <source>
        <dbReference type="ARBA" id="ARBA00022989"/>
    </source>
</evidence>
<dbReference type="OrthoDB" id="2321896at2"/>
<dbReference type="RefSeq" id="WP_035166083.1">
    <property type="nucleotide sequence ID" value="NZ_CP018906.1"/>
</dbReference>
<accession>A0A1S6QGV1</accession>
<evidence type="ECO:0000313" key="10">
    <source>
        <dbReference type="EMBL" id="AQW20838.1"/>
    </source>
</evidence>
<feature type="transmembrane region" description="Helical" evidence="8">
    <location>
        <begin position="734"/>
        <end position="753"/>
    </location>
</feature>
<evidence type="ECO:0000256" key="3">
    <source>
        <dbReference type="ARBA" id="ARBA00022475"/>
    </source>
</evidence>
<feature type="domain" description="Membrane transport protein MMPL" evidence="9">
    <location>
        <begin position="567"/>
        <end position="807"/>
    </location>
</feature>
<dbReference type="Pfam" id="PF03176">
    <property type="entry name" value="MMPL"/>
    <property type="match status" value="2"/>
</dbReference>
<keyword evidence="6 8" id="KW-0472">Membrane</keyword>
<feature type="transmembrane region" description="Helical" evidence="8">
    <location>
        <begin position="180"/>
        <end position="200"/>
    </location>
</feature>
<proteinExistence type="inferred from homology"/>
<protein>
    <submittedName>
        <fullName evidence="10">RND transporter</fullName>
    </submittedName>
</protein>
<feature type="transmembrane region" description="Helical" evidence="8">
    <location>
        <begin position="243"/>
        <end position="262"/>
    </location>
</feature>
<comment type="similarity">
    <text evidence="2">Belongs to the resistance-nodulation-cell division (RND) (TC 2.A.6) family. MmpL subfamily.</text>
</comment>
<feature type="transmembrane region" description="Helical" evidence="8">
    <location>
        <begin position="312"/>
        <end position="342"/>
    </location>
</feature>
<feature type="compositionally biased region" description="Low complexity" evidence="7">
    <location>
        <begin position="536"/>
        <end position="548"/>
    </location>
</feature>
<dbReference type="PANTHER" id="PTHR33406:SF6">
    <property type="entry name" value="MEMBRANE PROTEIN YDGH-RELATED"/>
    <property type="match status" value="1"/>
</dbReference>
<feature type="transmembrane region" description="Helical" evidence="8">
    <location>
        <begin position="838"/>
        <end position="858"/>
    </location>
</feature>
<feature type="transmembrane region" description="Helical" evidence="8">
    <location>
        <begin position="283"/>
        <end position="306"/>
    </location>
</feature>
<evidence type="ECO:0000256" key="1">
    <source>
        <dbReference type="ARBA" id="ARBA00004651"/>
    </source>
</evidence>
<evidence type="ECO:0000313" key="11">
    <source>
        <dbReference type="Proteomes" id="UP000030361"/>
    </source>
</evidence>
<feature type="transmembrane region" description="Helical" evidence="8">
    <location>
        <begin position="207"/>
        <end position="231"/>
    </location>
</feature>
<organism evidence="10 11">
    <name type="scientific">Lentilactobacillus curieae</name>
    <dbReference type="NCBI Taxonomy" id="1138822"/>
    <lineage>
        <taxon>Bacteria</taxon>
        <taxon>Bacillati</taxon>
        <taxon>Bacillota</taxon>
        <taxon>Bacilli</taxon>
        <taxon>Lactobacillales</taxon>
        <taxon>Lactobacillaceae</taxon>
        <taxon>Lentilactobacillus</taxon>
    </lineage>
</organism>
<dbReference type="GO" id="GO:0005886">
    <property type="term" value="C:plasma membrane"/>
    <property type="evidence" value="ECO:0007669"/>
    <property type="project" value="UniProtKB-SubCell"/>
</dbReference>